<dbReference type="PANTHER" id="PTHR11895">
    <property type="entry name" value="TRANSAMIDASE"/>
    <property type="match status" value="1"/>
</dbReference>
<gene>
    <name evidence="2" type="ORF">WUBG_12539</name>
</gene>
<feature type="non-terminal residue" evidence="2">
    <location>
        <position position="1"/>
    </location>
</feature>
<dbReference type="GO" id="GO:0030956">
    <property type="term" value="C:glutamyl-tRNA(Gln) amidotransferase complex"/>
    <property type="evidence" value="ECO:0007669"/>
    <property type="project" value="TreeGrafter"/>
</dbReference>
<dbReference type="AlphaFoldDB" id="J9EMN1"/>
<dbReference type="Gene3D" id="3.90.1300.10">
    <property type="entry name" value="Amidase signature (AS) domain"/>
    <property type="match status" value="1"/>
</dbReference>
<dbReference type="InterPro" id="IPR036928">
    <property type="entry name" value="AS_sf"/>
</dbReference>
<dbReference type="SUPFAM" id="SSF75304">
    <property type="entry name" value="Amidase signature (AS) enzymes"/>
    <property type="match status" value="1"/>
</dbReference>
<dbReference type="InterPro" id="IPR023631">
    <property type="entry name" value="Amidase_dom"/>
</dbReference>
<dbReference type="GO" id="GO:0050567">
    <property type="term" value="F:glutaminyl-tRNA synthase (glutamine-hydrolyzing) activity"/>
    <property type="evidence" value="ECO:0007669"/>
    <property type="project" value="TreeGrafter"/>
</dbReference>
<dbReference type="PANTHER" id="PTHR11895:SF7">
    <property type="entry name" value="GLUTAMYL-TRNA(GLN) AMIDOTRANSFERASE SUBUNIT A, MITOCHONDRIAL"/>
    <property type="match status" value="1"/>
</dbReference>
<evidence type="ECO:0000259" key="1">
    <source>
        <dbReference type="Pfam" id="PF01425"/>
    </source>
</evidence>
<evidence type="ECO:0000313" key="3">
    <source>
        <dbReference type="Proteomes" id="UP000004810"/>
    </source>
</evidence>
<dbReference type="Pfam" id="PF01425">
    <property type="entry name" value="Amidase"/>
    <property type="match status" value="1"/>
</dbReference>
<name>J9EMN1_WUCBA</name>
<dbReference type="GO" id="GO:0032543">
    <property type="term" value="P:mitochondrial translation"/>
    <property type="evidence" value="ECO:0007669"/>
    <property type="project" value="TreeGrafter"/>
</dbReference>
<accession>J9EMN1</accession>
<dbReference type="EMBL" id="ADBV01008916">
    <property type="protein sequence ID" value="EJW76549.1"/>
    <property type="molecule type" value="Genomic_DNA"/>
</dbReference>
<proteinExistence type="predicted"/>
<comment type="caution">
    <text evidence="2">The sequence shown here is derived from an EMBL/GenBank/DDBJ whole genome shotgun (WGS) entry which is preliminary data.</text>
</comment>
<evidence type="ECO:0000313" key="2">
    <source>
        <dbReference type="EMBL" id="EJW76549.1"/>
    </source>
</evidence>
<dbReference type="Proteomes" id="UP000004810">
    <property type="component" value="Unassembled WGS sequence"/>
</dbReference>
<organism evidence="2 3">
    <name type="scientific">Wuchereria bancrofti</name>
    <dbReference type="NCBI Taxonomy" id="6293"/>
    <lineage>
        <taxon>Eukaryota</taxon>
        <taxon>Metazoa</taxon>
        <taxon>Ecdysozoa</taxon>
        <taxon>Nematoda</taxon>
        <taxon>Chromadorea</taxon>
        <taxon>Rhabditida</taxon>
        <taxon>Spirurina</taxon>
        <taxon>Spiruromorpha</taxon>
        <taxon>Filarioidea</taxon>
        <taxon>Onchocercidae</taxon>
        <taxon>Wuchereria</taxon>
    </lineage>
</organism>
<sequence length="62" mass="6598">KFGSDTGGSSRNPAAFTGLFGFKPSYGILSRYGLIPLVNSLDCPSVIARTAADCNFLLRKDL</sequence>
<reference evidence="3" key="1">
    <citation type="submission" date="2012-08" db="EMBL/GenBank/DDBJ databases">
        <title>The Genome Sequence of Wuchereria bancrofti.</title>
        <authorList>
            <person name="Nutman T.B."/>
            <person name="Fink D.L."/>
            <person name="Russ C."/>
            <person name="Young S."/>
            <person name="Zeng Q."/>
            <person name="Koehrsen M."/>
            <person name="Alvarado L."/>
            <person name="Berlin A."/>
            <person name="Chapman S.B."/>
            <person name="Chen Z."/>
            <person name="Freedman E."/>
            <person name="Gellesch M."/>
            <person name="Goldberg J."/>
            <person name="Griggs A."/>
            <person name="Gujja S."/>
            <person name="Heilman E.R."/>
            <person name="Heiman D."/>
            <person name="Hepburn T."/>
            <person name="Howarth C."/>
            <person name="Jen D."/>
            <person name="Larson L."/>
            <person name="Lewis B."/>
            <person name="Mehta T."/>
            <person name="Park D."/>
            <person name="Pearson M."/>
            <person name="Roberts A."/>
            <person name="Saif S."/>
            <person name="Shea T."/>
            <person name="Shenoy N."/>
            <person name="Sisk P."/>
            <person name="Stolte C."/>
            <person name="Sykes S."/>
            <person name="Walk T."/>
            <person name="White J."/>
            <person name="Yandava C."/>
            <person name="Haas B."/>
            <person name="Henn M.R."/>
            <person name="Nusbaum C."/>
            <person name="Birren B."/>
        </authorList>
    </citation>
    <scope>NUCLEOTIDE SEQUENCE [LARGE SCALE GENOMIC DNA]</scope>
    <source>
        <strain evidence="3">NA</strain>
    </source>
</reference>
<dbReference type="GO" id="GO:0005739">
    <property type="term" value="C:mitochondrion"/>
    <property type="evidence" value="ECO:0007669"/>
    <property type="project" value="TreeGrafter"/>
</dbReference>
<feature type="domain" description="Amidase" evidence="1">
    <location>
        <begin position="3"/>
        <end position="59"/>
    </location>
</feature>
<dbReference type="GO" id="GO:0070681">
    <property type="term" value="P:glutaminyl-tRNAGln biosynthesis via transamidation"/>
    <property type="evidence" value="ECO:0007669"/>
    <property type="project" value="TreeGrafter"/>
</dbReference>
<protein>
    <recommendedName>
        <fullName evidence="1">Amidase domain-containing protein</fullName>
    </recommendedName>
</protein>
<dbReference type="InterPro" id="IPR000120">
    <property type="entry name" value="Amidase"/>
</dbReference>